<accession>A0A2T0X1K1</accession>
<keyword evidence="2" id="KW-1185">Reference proteome</keyword>
<name>A0A2T0X1K1_9RHOB</name>
<organism evidence="1 2">
    <name type="scientific">Hasllibacter halocynthiae</name>
    <dbReference type="NCBI Taxonomy" id="595589"/>
    <lineage>
        <taxon>Bacteria</taxon>
        <taxon>Pseudomonadati</taxon>
        <taxon>Pseudomonadota</taxon>
        <taxon>Alphaproteobacteria</taxon>
        <taxon>Rhodobacterales</taxon>
        <taxon>Roseobacteraceae</taxon>
        <taxon>Hasllibacter</taxon>
    </lineage>
</organism>
<evidence type="ECO:0000313" key="2">
    <source>
        <dbReference type="Proteomes" id="UP000238801"/>
    </source>
</evidence>
<dbReference type="Proteomes" id="UP000238801">
    <property type="component" value="Unassembled WGS sequence"/>
</dbReference>
<dbReference type="OrthoDB" id="7375322at2"/>
<sequence>MDEDPWAGLERSPSDQAFRGHLISAARPWELFRALSPAGNRVLFMVHDARSSPSGRLPAIAGIALSIRERLHDGKRILALRLEEGEYADIFAKFCDDIAETVAGASTEALAVRAIIDQAARWQALLRGARREVLGPQAQLGLIGELRLLLDTLAPMTGLHAAVGSWRGPSGYPKDFELPATCIECKARTASGKGTVRITSEDQLTDEPGHSLLLHVSTFACADSTVSGAVNLHGAVARVRKAVDLTAAFARSRLDEGLDTVGYDGAHSYDFWWLHVGTAWHEVRDGFPRIVPGMYPEGPSGLSYDLSLSSIRAHAVSDDRAGQLIRAGGRIA</sequence>
<comment type="caution">
    <text evidence="1">The sequence shown here is derived from an EMBL/GenBank/DDBJ whole genome shotgun (WGS) entry which is preliminary data.</text>
</comment>
<dbReference type="AlphaFoldDB" id="A0A2T0X1K1"/>
<protein>
    <submittedName>
        <fullName evidence="1">Putative PD-(D/E)XK family protein DUF4420</fullName>
    </submittedName>
</protein>
<dbReference type="Pfam" id="PF14390">
    <property type="entry name" value="DUF4420"/>
    <property type="match status" value="1"/>
</dbReference>
<dbReference type="EMBL" id="PVTT01000002">
    <property type="protein sequence ID" value="PRY92822.1"/>
    <property type="molecule type" value="Genomic_DNA"/>
</dbReference>
<dbReference type="RefSeq" id="WP_106160484.1">
    <property type="nucleotide sequence ID" value="NZ_PVTT01000002.1"/>
</dbReference>
<dbReference type="InterPro" id="IPR025534">
    <property type="entry name" value="DUF4420"/>
</dbReference>
<reference evidence="1 2" key="1">
    <citation type="submission" date="2018-03" db="EMBL/GenBank/DDBJ databases">
        <title>Genomic Encyclopedia of Archaeal and Bacterial Type Strains, Phase II (KMG-II): from individual species to whole genera.</title>
        <authorList>
            <person name="Goeker M."/>
        </authorList>
    </citation>
    <scope>NUCLEOTIDE SEQUENCE [LARGE SCALE GENOMIC DNA]</scope>
    <source>
        <strain evidence="1 2">DSM 29318</strain>
    </source>
</reference>
<gene>
    <name evidence="1" type="ORF">BCF33_1681</name>
</gene>
<proteinExistence type="predicted"/>
<evidence type="ECO:0000313" key="1">
    <source>
        <dbReference type="EMBL" id="PRY92822.1"/>
    </source>
</evidence>